<name>A0A1U7LSY3_NEOID</name>
<keyword evidence="1" id="KW-0677">Repeat</keyword>
<dbReference type="OMA" id="ALETYTH"/>
<comment type="caution">
    <text evidence="4">The sequence shown here is derived from an EMBL/GenBank/DDBJ whole genome shotgun (WGS) entry which is preliminary data.</text>
</comment>
<evidence type="ECO:0000256" key="3">
    <source>
        <dbReference type="PROSITE-ProRule" id="PRU00339"/>
    </source>
</evidence>
<evidence type="ECO:0000256" key="2">
    <source>
        <dbReference type="ARBA" id="ARBA00022803"/>
    </source>
</evidence>
<dbReference type="AlphaFoldDB" id="A0A1U7LSY3"/>
<dbReference type="STRING" id="1198029.A0A1U7LSY3"/>
<dbReference type="PROSITE" id="PS50005">
    <property type="entry name" value="TPR"/>
    <property type="match status" value="1"/>
</dbReference>
<keyword evidence="2 3" id="KW-0802">TPR repeat</keyword>
<evidence type="ECO:0000313" key="4">
    <source>
        <dbReference type="EMBL" id="OLL25780.1"/>
    </source>
</evidence>
<evidence type="ECO:0000256" key="1">
    <source>
        <dbReference type="ARBA" id="ARBA00022737"/>
    </source>
</evidence>
<sequence length="209" mass="23903">MDYFTTIPLQIAETKKTVSLTTQAPQITGNYAEEVARLNSLYKFLANYQNDQGEDTPLPQDKKTVQAMKNRSEQVTKLKDTGNVAFRKNNFQEALKYYTLAIEMSANRPPWENSVQTRDELAIVLCNRSACYMSLQKWPEAYADAEGVIEFKRPWSKGHLRRGKALQMLGKLKEAKEAIQLGLEFEPNDEDLKSALIQLKEFEENKGSE</sequence>
<accession>A0A1U7LSY3</accession>
<dbReference type="PANTHER" id="PTHR22904:SF523">
    <property type="entry name" value="STRESS-INDUCED-PHOSPHOPROTEIN 1"/>
    <property type="match status" value="1"/>
</dbReference>
<dbReference type="PANTHER" id="PTHR22904">
    <property type="entry name" value="TPR REPEAT CONTAINING PROTEIN"/>
    <property type="match status" value="1"/>
</dbReference>
<protein>
    <submittedName>
        <fullName evidence="4">Translocation protein sec72</fullName>
    </submittedName>
</protein>
<organism evidence="4 5">
    <name type="scientific">Neolecta irregularis (strain DAH-3)</name>
    <dbReference type="NCBI Taxonomy" id="1198029"/>
    <lineage>
        <taxon>Eukaryota</taxon>
        <taxon>Fungi</taxon>
        <taxon>Dikarya</taxon>
        <taxon>Ascomycota</taxon>
        <taxon>Taphrinomycotina</taxon>
        <taxon>Neolectales</taxon>
        <taxon>Neolectaceae</taxon>
        <taxon>Neolecta</taxon>
    </lineage>
</organism>
<dbReference type="InterPro" id="IPR019734">
    <property type="entry name" value="TPR_rpt"/>
</dbReference>
<feature type="repeat" description="TPR" evidence="3">
    <location>
        <begin position="75"/>
        <end position="108"/>
    </location>
</feature>
<dbReference type="OrthoDB" id="433738at2759"/>
<keyword evidence="5" id="KW-1185">Reference proteome</keyword>
<dbReference type="Gene3D" id="1.25.40.10">
    <property type="entry name" value="Tetratricopeptide repeat domain"/>
    <property type="match status" value="1"/>
</dbReference>
<dbReference type="SUPFAM" id="SSF48452">
    <property type="entry name" value="TPR-like"/>
    <property type="match status" value="1"/>
</dbReference>
<dbReference type="EMBL" id="LXFE01000322">
    <property type="protein sequence ID" value="OLL25780.1"/>
    <property type="molecule type" value="Genomic_DNA"/>
</dbReference>
<reference evidence="4 5" key="1">
    <citation type="submission" date="2016-04" db="EMBL/GenBank/DDBJ databases">
        <title>Evolutionary innovation and constraint leading to complex multicellularity in the Ascomycota.</title>
        <authorList>
            <person name="Cisse O."/>
            <person name="Nguyen A."/>
            <person name="Hewitt D.A."/>
            <person name="Jedd G."/>
            <person name="Stajich J.E."/>
        </authorList>
    </citation>
    <scope>NUCLEOTIDE SEQUENCE [LARGE SCALE GENOMIC DNA]</scope>
    <source>
        <strain evidence="4 5">DAH-3</strain>
    </source>
</reference>
<proteinExistence type="predicted"/>
<dbReference type="InterPro" id="IPR011990">
    <property type="entry name" value="TPR-like_helical_dom_sf"/>
</dbReference>
<dbReference type="Proteomes" id="UP000186594">
    <property type="component" value="Unassembled WGS sequence"/>
</dbReference>
<dbReference type="GO" id="GO:0051879">
    <property type="term" value="F:Hsp90 protein binding"/>
    <property type="evidence" value="ECO:0007669"/>
    <property type="project" value="TreeGrafter"/>
</dbReference>
<gene>
    <name evidence="4" type="ORF">NEOLI_000665</name>
</gene>
<dbReference type="SMART" id="SM00028">
    <property type="entry name" value="TPR"/>
    <property type="match status" value="3"/>
</dbReference>
<evidence type="ECO:0000313" key="5">
    <source>
        <dbReference type="Proteomes" id="UP000186594"/>
    </source>
</evidence>